<feature type="repeat" description="TPR" evidence="1">
    <location>
        <begin position="916"/>
        <end position="949"/>
    </location>
</feature>
<keyword evidence="2" id="KW-0812">Transmembrane</keyword>
<sequence length="1204" mass="134857">MDVNKQRHYRLLGSTALLVGANACGLLFVTGTIGGVVGGIIANDVVPQYLANSKIQLHNSQGQLGNHHIAEAVGLAIALLIQARAEAGTYPNSKKKLVSLAECSVKHWKTIAQELQAMENEKFSPIQDTQVLGLFSQALGSDRIQVLTEADWLELLHDLRGYSRVEVREHVLEQVAKDLRNNFASALREVLKADFAEGGKAFGGFVISMLGAIHQQLQEVRVPQESREDVSQVLSELERVNQQLAGSQAETQGWFRQLSQQLNSGIEAILTEIARTHEEITGIRLAQNEIKEILAGLLGCLQGDVTEIKALLERIIAFLESEHNRQPETAVGLIGDSVPQTTDWQGRAEELETIYGWLADDNRKLGIIVGIAGMGKSALAAKVYRECGGFGRKYWAELKGSPPFARFARGVLRELVQIPQEAIEKTPDARLLEMLIQGLQRQKFLLVLDNFESVLADGDYGEFLQGWLDCCDKTEILVTTQEQPELDWIANSLSLSGLSKTEGARLLQALGVGGELEELQAYAEKVNGHPLTLRLVAGMLEKEVGKEARLADLEQLQIADVQQLLEDKRIKGRHRRETVQLLVVLDRSFSLLSSVWQTRLLQLTVLRQGFDATLVSAMVGAEVREKELRQLAERGFLVAREQGYEFQPFIWEYLQYRAGEVAEAHQRAVEVYGSRARMPEDWATATVEDVQDYLEWFYHLCQLGEYEQAFDVLRNEGKYEQSIEQFFDLRGYNSLRIELFLQLVQYLPNHQNSCYTASLTSLGLAYQHLGEYQQAISYHQQSLEIKQKIGDRSGMASPFNNLGLAYKSLGEYQQAIFYHQQSLEIEQEIGDRSGIATSFNNLGTTYYFLGEYQEAIAYYQQSLEIRQKIADLSGIADSFGGLGSAYGSLGEHREAISYFQQSLEIKQKIGDRSGIASSFNNLGGAYYSLGEYQQAISYHQQSLEIKQEIGDRSGIANSFNNLGLAYYSLGEYQQAISYHQQSLEIKQEIGDRSGIASSFNSLGTTYKSLGEYQQAISYHQQSLEIKQEIGDRSGIADSFNNLGNAYYSLGEYQQARSYHQQSLEIKQEIGDRSGIANSFNNLGSAYYSLGEYQQAIPYYQQSLEIYQEIGLQSEEITCLQNLSQTHSYLGQIAQASYYNNQLLELQGFDALPAAPWFKSFIRFAQKSKLNLALCFIAGLLAFPFALLWIIAGILYRRVRSAIKA</sequence>
<feature type="repeat" description="TPR" evidence="1">
    <location>
        <begin position="876"/>
        <end position="909"/>
    </location>
</feature>
<dbReference type="SUPFAM" id="SSF52540">
    <property type="entry name" value="P-loop containing nucleoside triphosphate hydrolases"/>
    <property type="match status" value="1"/>
</dbReference>
<dbReference type="InterPro" id="IPR019734">
    <property type="entry name" value="TPR_rpt"/>
</dbReference>
<dbReference type="InterPro" id="IPR027417">
    <property type="entry name" value="P-loop_NTPase"/>
</dbReference>
<dbReference type="EMBL" id="JAQOSQ010000010">
    <property type="protein sequence ID" value="MDJ1183774.1"/>
    <property type="molecule type" value="Genomic_DNA"/>
</dbReference>
<dbReference type="SMART" id="SM00028">
    <property type="entry name" value="TPR"/>
    <property type="match status" value="10"/>
</dbReference>
<dbReference type="RefSeq" id="WP_283758425.1">
    <property type="nucleotide sequence ID" value="NZ_JAQOSQ010000010.1"/>
</dbReference>
<keyword evidence="5" id="KW-1185">Reference proteome</keyword>
<dbReference type="Gene3D" id="3.40.50.300">
    <property type="entry name" value="P-loop containing nucleotide triphosphate hydrolases"/>
    <property type="match status" value="1"/>
</dbReference>
<dbReference type="PRINTS" id="PR00364">
    <property type="entry name" value="DISEASERSIST"/>
</dbReference>
<feature type="transmembrane region" description="Helical" evidence="2">
    <location>
        <begin position="1169"/>
        <end position="1195"/>
    </location>
</feature>
<gene>
    <name evidence="4" type="ORF">PMH09_11300</name>
</gene>
<keyword evidence="1" id="KW-0802">TPR repeat</keyword>
<evidence type="ECO:0000256" key="2">
    <source>
        <dbReference type="SAM" id="Phobius"/>
    </source>
</evidence>
<keyword evidence="2" id="KW-0472">Membrane</keyword>
<feature type="repeat" description="TPR" evidence="1">
    <location>
        <begin position="1076"/>
        <end position="1109"/>
    </location>
</feature>
<organism evidence="4 5">
    <name type="scientific">Roseofilum casamattae BLCC-M143</name>
    <dbReference type="NCBI Taxonomy" id="3022442"/>
    <lineage>
        <taxon>Bacteria</taxon>
        <taxon>Bacillati</taxon>
        <taxon>Cyanobacteriota</taxon>
        <taxon>Cyanophyceae</taxon>
        <taxon>Desertifilales</taxon>
        <taxon>Desertifilaceae</taxon>
        <taxon>Roseofilum</taxon>
        <taxon>Roseofilum casamattae</taxon>
    </lineage>
</organism>
<protein>
    <submittedName>
        <fullName evidence="4">Tetratricopeptide repeat protein</fullName>
    </submittedName>
</protein>
<evidence type="ECO:0000259" key="3">
    <source>
        <dbReference type="Pfam" id="PF00931"/>
    </source>
</evidence>
<feature type="repeat" description="TPR" evidence="1">
    <location>
        <begin position="796"/>
        <end position="829"/>
    </location>
</feature>
<dbReference type="PROSITE" id="PS50005">
    <property type="entry name" value="TPR"/>
    <property type="match status" value="9"/>
</dbReference>
<feature type="domain" description="NB-ARC" evidence="3">
    <location>
        <begin position="349"/>
        <end position="483"/>
    </location>
</feature>
<comment type="caution">
    <text evidence="4">The sequence shown here is derived from an EMBL/GenBank/DDBJ whole genome shotgun (WGS) entry which is preliminary data.</text>
</comment>
<dbReference type="Proteomes" id="UP001232992">
    <property type="component" value="Unassembled WGS sequence"/>
</dbReference>
<accession>A0ABT7BX54</accession>
<reference evidence="4 5" key="1">
    <citation type="submission" date="2023-01" db="EMBL/GenBank/DDBJ databases">
        <title>Novel diversity within Roseofilum (Cyanobacteria; Desertifilaceae) from marine benthic mats with descriptions of four novel species.</title>
        <authorList>
            <person name="Wang Y."/>
            <person name="Berthold D.E."/>
            <person name="Hu J."/>
            <person name="Lefler F.W."/>
            <person name="Laughinghouse H.D. IV."/>
        </authorList>
    </citation>
    <scope>NUCLEOTIDE SEQUENCE [LARGE SCALE GENOMIC DNA]</scope>
    <source>
        <strain evidence="4 5">BLCC-M143</strain>
    </source>
</reference>
<dbReference type="PANTHER" id="PTHR10098">
    <property type="entry name" value="RAPSYN-RELATED"/>
    <property type="match status" value="1"/>
</dbReference>
<dbReference type="SUPFAM" id="SSF48452">
    <property type="entry name" value="TPR-like"/>
    <property type="match status" value="3"/>
</dbReference>
<evidence type="ECO:0000313" key="5">
    <source>
        <dbReference type="Proteomes" id="UP001232992"/>
    </source>
</evidence>
<dbReference type="InterPro" id="IPR002182">
    <property type="entry name" value="NB-ARC"/>
</dbReference>
<dbReference type="InterPro" id="IPR011990">
    <property type="entry name" value="TPR-like_helical_dom_sf"/>
</dbReference>
<evidence type="ECO:0000256" key="1">
    <source>
        <dbReference type="PROSITE-ProRule" id="PRU00339"/>
    </source>
</evidence>
<evidence type="ECO:0000313" key="4">
    <source>
        <dbReference type="EMBL" id="MDJ1183774.1"/>
    </source>
</evidence>
<feature type="repeat" description="TPR" evidence="1">
    <location>
        <begin position="956"/>
        <end position="989"/>
    </location>
</feature>
<keyword evidence="2" id="KW-1133">Transmembrane helix</keyword>
<dbReference type="PANTHER" id="PTHR10098:SF108">
    <property type="entry name" value="TETRATRICOPEPTIDE REPEAT PROTEIN 28"/>
    <property type="match status" value="1"/>
</dbReference>
<feature type="repeat" description="TPR" evidence="1">
    <location>
        <begin position="996"/>
        <end position="1029"/>
    </location>
</feature>
<proteinExistence type="predicted"/>
<name>A0ABT7BX54_9CYAN</name>
<feature type="repeat" description="TPR" evidence="1">
    <location>
        <begin position="756"/>
        <end position="789"/>
    </location>
</feature>
<dbReference type="Pfam" id="PF13424">
    <property type="entry name" value="TPR_12"/>
    <property type="match status" value="5"/>
</dbReference>
<dbReference type="PROSITE" id="PS50293">
    <property type="entry name" value="TPR_REGION"/>
    <property type="match status" value="5"/>
</dbReference>
<dbReference type="Pfam" id="PF00931">
    <property type="entry name" value="NB-ARC"/>
    <property type="match status" value="1"/>
</dbReference>
<feature type="repeat" description="TPR" evidence="1">
    <location>
        <begin position="1036"/>
        <end position="1069"/>
    </location>
</feature>
<dbReference type="Gene3D" id="1.25.40.10">
    <property type="entry name" value="Tetratricopeptide repeat domain"/>
    <property type="match status" value="3"/>
</dbReference>
<feature type="repeat" description="TPR" evidence="1">
    <location>
        <begin position="836"/>
        <end position="869"/>
    </location>
</feature>